<proteinExistence type="predicted"/>
<dbReference type="Pfam" id="PF06527">
    <property type="entry name" value="TniQ"/>
    <property type="match status" value="1"/>
</dbReference>
<accession>A0A3M4YT97</accession>
<organism evidence="3 4">
    <name type="scientific">Pseudomonas savastanoi pv. glycinea</name>
    <name type="common">Pseudomonas syringae pv. glycinea</name>
    <dbReference type="NCBI Taxonomy" id="318"/>
    <lineage>
        <taxon>Bacteria</taxon>
        <taxon>Pseudomonadati</taxon>
        <taxon>Pseudomonadota</taxon>
        <taxon>Gammaproteobacteria</taxon>
        <taxon>Pseudomonadales</taxon>
        <taxon>Pseudomonadaceae</taxon>
        <taxon>Pseudomonas</taxon>
    </lineage>
</organism>
<dbReference type="Pfam" id="PF15978">
    <property type="entry name" value="TnsD"/>
    <property type="match status" value="1"/>
</dbReference>
<feature type="domain" description="Transposon Tn7 transposition protein TnsD C-terminal" evidence="2">
    <location>
        <begin position="214"/>
        <end position="546"/>
    </location>
</feature>
<dbReference type="InterPro" id="IPR032750">
    <property type="entry name" value="TnsD_C"/>
</dbReference>
<dbReference type="InterPro" id="IPR009492">
    <property type="entry name" value="TniQ"/>
</dbReference>
<sequence length="643" mass="72732">MKAPGFPTPVEGELYSSVVARYLHRTAGYTKRNLGLIGLDKASAAAIVPIAVVELAKRMTEGHPWCNNPRKIVENHTIVPLFLHSSSADFYEYKTQEISHGLNGNPSATLGLTKRKKANGLNGRYNSKFCTTCVTEDIENFGFPVLYRQHQPAFVKYCARHSCPLHFSCVNCNTRTRAIMWRMAGQCDCETPIHPTTVETTTDEISEKTLLWVAQQVDHLLQINSSHTNITCNLRQLLKSHDLITPAGKIRNSALIHALEQEIGPNLLYEFGFIVECPRRGSLRHDLARVFRTNHNGTNIIYNLFVAKLFCDDVRDINKTCDYQKFLALNLTKPQSKKKYPDKEIIQNSLTKAKGFVVTAAKSLNIKEDTFRRAARHHQIALPLNEKQCDRIGWHLLQEIREAIKSGMGLKEACRVFGLGKYTTSLIFGDQPHLLLCGKSSKELSKIQHAKEKLSALVESQPHITRTELRKTLSSSMDAVLIHDSTWTSENIPGPARKYYSVVNSVDFNERFLQIRLDIEAEKAKELNKSGRPTRLTATRLRKDCGVTQPHSFPEPYKSELSRIFATAAESKEHFHDRLIKWAMAEYAKLLIPISSNKLRRIAGLPIKDLLSCRDLVIKHAQPHNLSYHSNCSLSPFFKSTPI</sequence>
<dbReference type="EMBL" id="RBON01000202">
    <property type="protein sequence ID" value="RMM67005.1"/>
    <property type="molecule type" value="Genomic_DNA"/>
</dbReference>
<comment type="caution">
    <text evidence="3">The sequence shown here is derived from an EMBL/GenBank/DDBJ whole genome shotgun (WGS) entry which is preliminary data.</text>
</comment>
<evidence type="ECO:0000313" key="3">
    <source>
        <dbReference type="EMBL" id="RMM67005.1"/>
    </source>
</evidence>
<evidence type="ECO:0000259" key="1">
    <source>
        <dbReference type="Pfam" id="PF06527"/>
    </source>
</evidence>
<dbReference type="AlphaFoldDB" id="A0A3M4YT97"/>
<feature type="domain" description="TniQ" evidence="1">
    <location>
        <begin position="5"/>
        <end position="165"/>
    </location>
</feature>
<evidence type="ECO:0000259" key="2">
    <source>
        <dbReference type="Pfam" id="PF15978"/>
    </source>
</evidence>
<protein>
    <submittedName>
        <fullName evidence="3">Uncharacterized protein</fullName>
    </submittedName>
</protein>
<dbReference type="RefSeq" id="WP_122385818.1">
    <property type="nucleotide sequence ID" value="NZ_RBON01000202.1"/>
</dbReference>
<gene>
    <name evidence="3" type="ORF">ALQ73_02174</name>
</gene>
<reference evidence="3 4" key="1">
    <citation type="submission" date="2018-08" db="EMBL/GenBank/DDBJ databases">
        <title>Recombination of ecologically and evolutionarily significant loci maintains genetic cohesion in the Pseudomonas syringae species complex.</title>
        <authorList>
            <person name="Dillon M."/>
            <person name="Thakur S."/>
            <person name="Almeida R.N.D."/>
            <person name="Weir B.S."/>
            <person name="Guttman D.S."/>
        </authorList>
    </citation>
    <scope>NUCLEOTIDE SEQUENCE [LARGE SCALE GENOMIC DNA]</scope>
    <source>
        <strain evidence="3 4">ICMP 4324</strain>
    </source>
</reference>
<evidence type="ECO:0000313" key="4">
    <source>
        <dbReference type="Proteomes" id="UP000276829"/>
    </source>
</evidence>
<name>A0A3M4YT97_PSESG</name>
<dbReference type="Proteomes" id="UP000276829">
    <property type="component" value="Unassembled WGS sequence"/>
</dbReference>